<evidence type="ECO:0000313" key="8">
    <source>
        <dbReference type="WBParaSite" id="SMTH1_99800.1"/>
    </source>
</evidence>
<dbReference type="GO" id="GO:0046983">
    <property type="term" value="F:protein dimerization activity"/>
    <property type="evidence" value="ECO:0007669"/>
    <property type="project" value="InterPro"/>
</dbReference>
<reference evidence="8 9" key="1">
    <citation type="submission" date="2023-11" db="UniProtKB">
        <authorList>
            <consortium name="WormBaseParasite"/>
        </authorList>
    </citation>
    <scope>IDENTIFICATION</scope>
</reference>
<keyword evidence="3" id="KW-0804">Transcription</keyword>
<dbReference type="PROSITE" id="PS00018">
    <property type="entry name" value="EF_HAND_1"/>
    <property type="match status" value="1"/>
</dbReference>
<feature type="coiled-coil region" evidence="5">
    <location>
        <begin position="26"/>
        <end position="60"/>
    </location>
</feature>
<evidence type="ECO:0000256" key="1">
    <source>
        <dbReference type="ARBA" id="ARBA00004123"/>
    </source>
</evidence>
<dbReference type="GO" id="GO:0005634">
    <property type="term" value="C:nucleus"/>
    <property type="evidence" value="ECO:0007669"/>
    <property type="project" value="UniProtKB-SubCell"/>
</dbReference>
<dbReference type="PANTHER" id="PTHR10985">
    <property type="entry name" value="BASIC HELIX-LOOP-HELIX TRANSCRIPTION FACTOR, HES-RELATED"/>
    <property type="match status" value="1"/>
</dbReference>
<dbReference type="InterPro" id="IPR036638">
    <property type="entry name" value="HLH_DNA-bd_sf"/>
</dbReference>
<organism evidence="7 9">
    <name type="scientific">Schistosoma mattheei</name>
    <dbReference type="NCBI Taxonomy" id="31246"/>
    <lineage>
        <taxon>Eukaryota</taxon>
        <taxon>Metazoa</taxon>
        <taxon>Spiralia</taxon>
        <taxon>Lophotrochozoa</taxon>
        <taxon>Platyhelminthes</taxon>
        <taxon>Trematoda</taxon>
        <taxon>Digenea</taxon>
        <taxon>Strigeidida</taxon>
        <taxon>Schistosomatoidea</taxon>
        <taxon>Schistosomatidae</taxon>
        <taxon>Schistosoma</taxon>
    </lineage>
</organism>
<evidence type="ECO:0000256" key="4">
    <source>
        <dbReference type="ARBA" id="ARBA00023242"/>
    </source>
</evidence>
<evidence type="ECO:0000256" key="2">
    <source>
        <dbReference type="ARBA" id="ARBA00023015"/>
    </source>
</evidence>
<dbReference type="WBParaSite" id="SMTH1_99800.1">
    <property type="protein sequence ID" value="SMTH1_99800.1"/>
    <property type="gene ID" value="SMTH1_99800"/>
</dbReference>
<keyword evidence="5" id="KW-0175">Coiled coil</keyword>
<dbReference type="SMART" id="SM00353">
    <property type="entry name" value="HLH"/>
    <property type="match status" value="1"/>
</dbReference>
<feature type="domain" description="BHLH" evidence="6">
    <location>
        <begin position="128"/>
        <end position="185"/>
    </location>
</feature>
<sequence length="490" mass="56912">MPKIMSHINYSSNTSESDLNEISFSLIDSNEEQEISYEEVEELKNELIFETERRRELLKNTQTVVTTSGSLCSLSLSTTTMAITSSSLPPPLPPMSSFSPQKQFPLSSSQLTSYSETNRKCLATTKHDRRMAKQMTERKRRDRINALLDNLRTLILKLLHKNPRHHRKLEKADILELVVSFLKKELHQNRFRTTSSNSQQQHQDNCRSIYSLQNLDYSSGIESSLASIVYPDNHNNYYQHRLIPSIPQSNHQLTNNYYFMKNNDNGPSKINNYPISNHIEQNTKSVYPTISYQSSYKHQHQSLPSSHYSQSTSYQPIVFTPTDDMNKENQLITGIGNLQNDTNTPITKDLHYYPTCNYDDYTFEQDAVRQPLNILNKANSFIGQNNCYYSDSKIINQTCHHQIQPTIHSKIYPDILNSHLNYKLLPIKDENYSKSYPYNNYDVGNQSFRSVINHEKNNSNDNNSSVFTFSNERLCSKETTSFERLWRPYV</sequence>
<protein>
    <recommendedName>
        <fullName evidence="6">BHLH domain-containing protein</fullName>
    </recommendedName>
</protein>
<dbReference type="WBParaSite" id="SMTH1_99800.2">
    <property type="protein sequence ID" value="SMTH1_99800.2"/>
    <property type="gene ID" value="SMTH1_99800"/>
</dbReference>
<evidence type="ECO:0000313" key="7">
    <source>
        <dbReference type="Proteomes" id="UP000050791"/>
    </source>
</evidence>
<dbReference type="InterPro" id="IPR050370">
    <property type="entry name" value="HES_HEY"/>
</dbReference>
<evidence type="ECO:0000313" key="9">
    <source>
        <dbReference type="WBParaSite" id="SMTH1_99800.2"/>
    </source>
</evidence>
<evidence type="ECO:0000259" key="6">
    <source>
        <dbReference type="PROSITE" id="PS50888"/>
    </source>
</evidence>
<name>A0AA85C2L5_9TREM</name>
<dbReference type="WBParaSite" id="SMTH1_99800.4">
    <property type="protein sequence ID" value="SMTH1_99800.4"/>
    <property type="gene ID" value="SMTH1_99800"/>
</dbReference>
<keyword evidence="4" id="KW-0539">Nucleus</keyword>
<dbReference type="CDD" id="cd11410">
    <property type="entry name" value="bHLH_O_HES"/>
    <property type="match status" value="1"/>
</dbReference>
<proteinExistence type="predicted"/>
<dbReference type="WBParaSite" id="SMTH1_99800.3">
    <property type="protein sequence ID" value="SMTH1_99800.3"/>
    <property type="gene ID" value="SMTH1_99800"/>
</dbReference>
<comment type="subcellular location">
    <subcellularLocation>
        <location evidence="1">Nucleus</location>
    </subcellularLocation>
</comment>
<accession>A0AA85C2L5</accession>
<dbReference type="Pfam" id="PF00010">
    <property type="entry name" value="HLH"/>
    <property type="match status" value="1"/>
</dbReference>
<dbReference type="AlphaFoldDB" id="A0AA85C2L5"/>
<dbReference type="Proteomes" id="UP000050791">
    <property type="component" value="Unassembled WGS sequence"/>
</dbReference>
<keyword evidence="2" id="KW-0805">Transcription regulation</keyword>
<evidence type="ECO:0000256" key="3">
    <source>
        <dbReference type="ARBA" id="ARBA00023163"/>
    </source>
</evidence>
<dbReference type="SUPFAM" id="SSF47459">
    <property type="entry name" value="HLH, helix-loop-helix DNA-binding domain"/>
    <property type="match status" value="1"/>
</dbReference>
<dbReference type="Gene3D" id="4.10.280.10">
    <property type="entry name" value="Helix-loop-helix DNA-binding domain"/>
    <property type="match status" value="1"/>
</dbReference>
<dbReference type="InterPro" id="IPR018247">
    <property type="entry name" value="EF_Hand_1_Ca_BS"/>
</dbReference>
<evidence type="ECO:0000256" key="5">
    <source>
        <dbReference type="SAM" id="Coils"/>
    </source>
</evidence>
<dbReference type="PROSITE" id="PS50888">
    <property type="entry name" value="BHLH"/>
    <property type="match status" value="1"/>
</dbReference>
<dbReference type="InterPro" id="IPR011598">
    <property type="entry name" value="bHLH_dom"/>
</dbReference>